<proteinExistence type="predicted"/>
<gene>
    <name evidence="2" type="ORF">SVUK_LOCUS12338</name>
</gene>
<evidence type="ECO:0000313" key="3">
    <source>
        <dbReference type="Proteomes" id="UP000270094"/>
    </source>
</evidence>
<dbReference type="Proteomes" id="UP000270094">
    <property type="component" value="Unassembled WGS sequence"/>
</dbReference>
<keyword evidence="3" id="KW-1185">Reference proteome</keyword>
<evidence type="ECO:0000313" key="2">
    <source>
        <dbReference type="EMBL" id="VDM77340.1"/>
    </source>
</evidence>
<feature type="signal peptide" evidence="1">
    <location>
        <begin position="1"/>
        <end position="16"/>
    </location>
</feature>
<organism evidence="2 3">
    <name type="scientific">Strongylus vulgaris</name>
    <name type="common">Blood worm</name>
    <dbReference type="NCBI Taxonomy" id="40348"/>
    <lineage>
        <taxon>Eukaryota</taxon>
        <taxon>Metazoa</taxon>
        <taxon>Ecdysozoa</taxon>
        <taxon>Nematoda</taxon>
        <taxon>Chromadorea</taxon>
        <taxon>Rhabditida</taxon>
        <taxon>Rhabditina</taxon>
        <taxon>Rhabditomorpha</taxon>
        <taxon>Strongyloidea</taxon>
        <taxon>Strongylidae</taxon>
        <taxon>Strongylus</taxon>
    </lineage>
</organism>
<accession>A0A3P7IW96</accession>
<sequence length="164" mass="18726">MKIAVLVLVSSLHTFAFNLDRNHIRRAVAEKQSGYPQKHDVKVVKRNNPNDNLGEEDEDYYTDDEEGLFIKDADNEYVDEKKKQKSKTKSEAGSQIYNHYAHVNVDIDDEASKNILQSLLRSVLGVREKAVLVYAPDIPPVDRIKEERGRSKFLADYKGEVSGF</sequence>
<feature type="chain" id="PRO_5018295978" evidence="1">
    <location>
        <begin position="17"/>
        <end position="164"/>
    </location>
</feature>
<dbReference type="EMBL" id="UYYB01098969">
    <property type="protein sequence ID" value="VDM77340.1"/>
    <property type="molecule type" value="Genomic_DNA"/>
</dbReference>
<keyword evidence="1" id="KW-0732">Signal</keyword>
<protein>
    <submittedName>
        <fullName evidence="2">Uncharacterized protein</fullName>
    </submittedName>
</protein>
<reference evidence="2 3" key="1">
    <citation type="submission" date="2018-11" db="EMBL/GenBank/DDBJ databases">
        <authorList>
            <consortium name="Pathogen Informatics"/>
        </authorList>
    </citation>
    <scope>NUCLEOTIDE SEQUENCE [LARGE SCALE GENOMIC DNA]</scope>
</reference>
<name>A0A3P7IW96_STRVU</name>
<evidence type="ECO:0000256" key="1">
    <source>
        <dbReference type="SAM" id="SignalP"/>
    </source>
</evidence>
<dbReference type="AlphaFoldDB" id="A0A3P7IW96"/>